<feature type="region of interest" description="Disordered" evidence="3">
    <location>
        <begin position="232"/>
        <end position="339"/>
    </location>
</feature>
<dbReference type="InterPro" id="IPR018359">
    <property type="entry name" value="Bromodomain_CS"/>
</dbReference>
<reference evidence="5" key="1">
    <citation type="submission" date="2016-10" db="EMBL/GenBank/DDBJ databases">
        <authorList>
            <person name="Benchimol M."/>
            <person name="Almeida L.G."/>
            <person name="Vasconcelos A.T."/>
            <person name="Perreira-Neves A."/>
            <person name="Rosa I.A."/>
            <person name="Tasca T."/>
            <person name="Bogo M.R."/>
            <person name="de Souza W."/>
        </authorList>
    </citation>
    <scope>NUCLEOTIDE SEQUENCE [LARGE SCALE GENOMIC DNA]</scope>
    <source>
        <strain evidence="5">K</strain>
    </source>
</reference>
<dbReference type="Pfam" id="PF00439">
    <property type="entry name" value="Bromodomain"/>
    <property type="match status" value="1"/>
</dbReference>
<dbReference type="GeneID" id="94825935"/>
<dbReference type="CDD" id="cd04369">
    <property type="entry name" value="Bromodomain"/>
    <property type="match status" value="1"/>
</dbReference>
<evidence type="ECO:0000256" key="3">
    <source>
        <dbReference type="SAM" id="MobiDB-lite"/>
    </source>
</evidence>
<dbReference type="Proteomes" id="UP000179807">
    <property type="component" value="Unassembled WGS sequence"/>
</dbReference>
<dbReference type="PANTHER" id="PTHR45926">
    <property type="entry name" value="OSJNBA0053K19.4 PROTEIN"/>
    <property type="match status" value="1"/>
</dbReference>
<sequence>MFNIPFTQDSAEHAIQIMERLAQRPCAKPFLLPVDPVRDMVPNYYQVITNPIDISLVIEKLLLNKYALVDDWIKDIHLIRDNAKLFNGTNSFIYQLAICFVKHFEQELNSFYRYNSLLWTQVYTSISSKLSSQMERLPLSDPPNALSEYSASHTTFSEPLSANPQSSLPSNSTSNNPISYISSNFSDDMSDNHIHRNSSITSHTTGTIAQQKFAHTNEGNFRNIKNNNYISSAVPLNEQKMREERPNKPSRKLPKHPVNQTTSQPNSSFGTSQSQQQQPETKKPKSLFGDIDIPLLPPTLPPAHSSKESIFQTSSSFNPASLPRTLPPTLPPTLPQALPPTLPPTLPPANQPNGISSLSTSSIAASLPRTLPPALPPINQQQIPPTVQTQSNVHQNGQQGQNVRYKVNIFGDLNPLPFPGSLTISPPEIGPIGEKGKNAFDLHLSDAKGSPPFRFSNSNLKADIQTEQKKHIIMSYLPKLHTTKMDILQMQKIISCMEKIDPSKIACEIDLGVLQPQTLDELINFLNMKVKDMGVPNLSGFYVNA</sequence>
<proteinExistence type="predicted"/>
<keyword evidence="6" id="KW-1185">Reference proteome</keyword>
<dbReference type="SUPFAM" id="SSF47370">
    <property type="entry name" value="Bromodomain"/>
    <property type="match status" value="1"/>
</dbReference>
<protein>
    <recommendedName>
        <fullName evidence="4">Bromo domain-containing protein</fullName>
    </recommendedName>
</protein>
<evidence type="ECO:0000259" key="4">
    <source>
        <dbReference type="PROSITE" id="PS50014"/>
    </source>
</evidence>
<dbReference type="SMART" id="SM00297">
    <property type="entry name" value="BROMO"/>
    <property type="match status" value="1"/>
</dbReference>
<accession>A0A1J4KV11</accession>
<keyword evidence="1 2" id="KW-0103">Bromodomain</keyword>
<evidence type="ECO:0000313" key="5">
    <source>
        <dbReference type="EMBL" id="OHT13580.1"/>
    </source>
</evidence>
<dbReference type="PROSITE" id="PS00633">
    <property type="entry name" value="BROMODOMAIN_1"/>
    <property type="match status" value="1"/>
</dbReference>
<evidence type="ECO:0000256" key="1">
    <source>
        <dbReference type="ARBA" id="ARBA00023117"/>
    </source>
</evidence>
<dbReference type="InterPro" id="IPR001487">
    <property type="entry name" value="Bromodomain"/>
</dbReference>
<comment type="caution">
    <text evidence="5">The sequence shown here is derived from an EMBL/GenBank/DDBJ whole genome shotgun (WGS) entry which is preliminary data.</text>
</comment>
<dbReference type="PRINTS" id="PR00503">
    <property type="entry name" value="BROMODOMAIN"/>
</dbReference>
<feature type="compositionally biased region" description="Polar residues" evidence="3">
    <location>
        <begin position="308"/>
        <end position="318"/>
    </location>
</feature>
<evidence type="ECO:0000313" key="6">
    <source>
        <dbReference type="Proteomes" id="UP000179807"/>
    </source>
</evidence>
<gene>
    <name evidence="5" type="ORF">TRFO_03342</name>
</gene>
<dbReference type="InterPro" id="IPR036427">
    <property type="entry name" value="Bromodomain-like_sf"/>
</dbReference>
<evidence type="ECO:0000256" key="2">
    <source>
        <dbReference type="PROSITE-ProRule" id="PRU00035"/>
    </source>
</evidence>
<organism evidence="5 6">
    <name type="scientific">Tritrichomonas foetus</name>
    <dbReference type="NCBI Taxonomy" id="1144522"/>
    <lineage>
        <taxon>Eukaryota</taxon>
        <taxon>Metamonada</taxon>
        <taxon>Parabasalia</taxon>
        <taxon>Tritrichomonadida</taxon>
        <taxon>Tritrichomonadidae</taxon>
        <taxon>Tritrichomonas</taxon>
    </lineage>
</organism>
<dbReference type="EMBL" id="MLAK01000509">
    <property type="protein sequence ID" value="OHT13580.1"/>
    <property type="molecule type" value="Genomic_DNA"/>
</dbReference>
<feature type="compositionally biased region" description="Pro residues" evidence="3">
    <location>
        <begin position="325"/>
        <end position="339"/>
    </location>
</feature>
<dbReference type="AlphaFoldDB" id="A0A1J4KV11"/>
<dbReference type="VEuPathDB" id="TrichDB:TRFO_03342"/>
<feature type="compositionally biased region" description="Low complexity" evidence="3">
    <location>
        <begin position="163"/>
        <end position="175"/>
    </location>
</feature>
<dbReference type="OrthoDB" id="6017at2759"/>
<dbReference type="RefSeq" id="XP_068366716.1">
    <property type="nucleotide sequence ID" value="XM_068491231.1"/>
</dbReference>
<feature type="compositionally biased region" description="Polar residues" evidence="3">
    <location>
        <begin position="258"/>
        <end position="271"/>
    </location>
</feature>
<dbReference type="PROSITE" id="PS50014">
    <property type="entry name" value="BROMODOMAIN_2"/>
    <property type="match status" value="1"/>
</dbReference>
<feature type="domain" description="Bromo" evidence="4">
    <location>
        <begin position="22"/>
        <end position="94"/>
    </location>
</feature>
<dbReference type="Gene3D" id="1.20.920.10">
    <property type="entry name" value="Bromodomain-like"/>
    <property type="match status" value="1"/>
</dbReference>
<feature type="region of interest" description="Disordered" evidence="3">
    <location>
        <begin position="156"/>
        <end position="175"/>
    </location>
</feature>
<name>A0A1J4KV11_9EUKA</name>